<keyword evidence="2" id="KW-1185">Reference proteome</keyword>
<evidence type="ECO:0000313" key="1">
    <source>
        <dbReference type="EMBL" id="MBP1850471.1"/>
    </source>
</evidence>
<dbReference type="Proteomes" id="UP000759443">
    <property type="component" value="Unassembled WGS sequence"/>
</dbReference>
<evidence type="ECO:0000313" key="2">
    <source>
        <dbReference type="Proteomes" id="UP000759443"/>
    </source>
</evidence>
<reference evidence="1 2" key="1">
    <citation type="submission" date="2021-03" db="EMBL/GenBank/DDBJ databases">
        <title>Genomic Encyclopedia of Type Strains, Phase IV (KMG-IV): sequencing the most valuable type-strain genomes for metagenomic binning, comparative biology and taxonomic classification.</title>
        <authorList>
            <person name="Goeker M."/>
        </authorList>
    </citation>
    <scope>NUCLEOTIDE SEQUENCE [LARGE SCALE GENOMIC DNA]</scope>
    <source>
        <strain evidence="1 2">DSM 21600</strain>
    </source>
</reference>
<comment type="caution">
    <text evidence="1">The sequence shown here is derived from an EMBL/GenBank/DDBJ whole genome shotgun (WGS) entry which is preliminary data.</text>
</comment>
<gene>
    <name evidence="1" type="ORF">J2Z17_001905</name>
</gene>
<proteinExistence type="predicted"/>
<protein>
    <submittedName>
        <fullName evidence="1">Uncharacterized protein</fullName>
    </submittedName>
</protein>
<sequence length="73" mass="7915">MSIMGMNYPDVFFSIGFGTKRTPPFGGHVNDWCRSGGIFIGMRARFAPSPIPGIAARHSLLSPEEFPIHPPAA</sequence>
<accession>A0ABS4DXP9</accession>
<dbReference type="EMBL" id="JAGGJU010000004">
    <property type="protein sequence ID" value="MBP1850471.1"/>
    <property type="molecule type" value="Genomic_DNA"/>
</dbReference>
<organism evidence="1 2">
    <name type="scientific">Rhizobium halophytocola</name>
    <dbReference type="NCBI Taxonomy" id="735519"/>
    <lineage>
        <taxon>Bacteria</taxon>
        <taxon>Pseudomonadati</taxon>
        <taxon>Pseudomonadota</taxon>
        <taxon>Alphaproteobacteria</taxon>
        <taxon>Hyphomicrobiales</taxon>
        <taxon>Rhizobiaceae</taxon>
        <taxon>Rhizobium/Agrobacterium group</taxon>
        <taxon>Rhizobium</taxon>
    </lineage>
</organism>
<name>A0ABS4DXP9_9HYPH</name>